<accession>A0A2R6XLC9</accession>
<gene>
    <name evidence="1" type="ORF">MARPO_0009s0046</name>
</gene>
<dbReference type="EMBL" id="KZ772681">
    <property type="protein sequence ID" value="PTQ46924.1"/>
    <property type="molecule type" value="Genomic_DNA"/>
</dbReference>
<dbReference type="Proteomes" id="UP000244005">
    <property type="component" value="Unassembled WGS sequence"/>
</dbReference>
<reference evidence="2" key="1">
    <citation type="journal article" date="2017" name="Cell">
        <title>Insights into land plant evolution garnered from the Marchantia polymorpha genome.</title>
        <authorList>
            <person name="Bowman J.L."/>
            <person name="Kohchi T."/>
            <person name="Yamato K.T."/>
            <person name="Jenkins J."/>
            <person name="Shu S."/>
            <person name="Ishizaki K."/>
            <person name="Yamaoka S."/>
            <person name="Nishihama R."/>
            <person name="Nakamura Y."/>
            <person name="Berger F."/>
            <person name="Adam C."/>
            <person name="Aki S.S."/>
            <person name="Althoff F."/>
            <person name="Araki T."/>
            <person name="Arteaga-Vazquez M.A."/>
            <person name="Balasubrmanian S."/>
            <person name="Barry K."/>
            <person name="Bauer D."/>
            <person name="Boehm C.R."/>
            <person name="Briginshaw L."/>
            <person name="Caballero-Perez J."/>
            <person name="Catarino B."/>
            <person name="Chen F."/>
            <person name="Chiyoda S."/>
            <person name="Chovatia M."/>
            <person name="Davies K.M."/>
            <person name="Delmans M."/>
            <person name="Demura T."/>
            <person name="Dierschke T."/>
            <person name="Dolan L."/>
            <person name="Dorantes-Acosta A.E."/>
            <person name="Eklund D.M."/>
            <person name="Florent S.N."/>
            <person name="Flores-Sandoval E."/>
            <person name="Fujiyama A."/>
            <person name="Fukuzawa H."/>
            <person name="Galik B."/>
            <person name="Grimanelli D."/>
            <person name="Grimwood J."/>
            <person name="Grossniklaus U."/>
            <person name="Hamada T."/>
            <person name="Haseloff J."/>
            <person name="Hetherington A.J."/>
            <person name="Higo A."/>
            <person name="Hirakawa Y."/>
            <person name="Hundley H.N."/>
            <person name="Ikeda Y."/>
            <person name="Inoue K."/>
            <person name="Inoue S.I."/>
            <person name="Ishida S."/>
            <person name="Jia Q."/>
            <person name="Kakita M."/>
            <person name="Kanazawa T."/>
            <person name="Kawai Y."/>
            <person name="Kawashima T."/>
            <person name="Kennedy M."/>
            <person name="Kinose K."/>
            <person name="Kinoshita T."/>
            <person name="Kohara Y."/>
            <person name="Koide E."/>
            <person name="Komatsu K."/>
            <person name="Kopischke S."/>
            <person name="Kubo M."/>
            <person name="Kyozuka J."/>
            <person name="Lagercrantz U."/>
            <person name="Lin S.S."/>
            <person name="Lindquist E."/>
            <person name="Lipzen A.M."/>
            <person name="Lu C.W."/>
            <person name="De Luna E."/>
            <person name="Martienssen R.A."/>
            <person name="Minamino N."/>
            <person name="Mizutani M."/>
            <person name="Mizutani M."/>
            <person name="Mochizuki N."/>
            <person name="Monte I."/>
            <person name="Mosher R."/>
            <person name="Nagasaki H."/>
            <person name="Nakagami H."/>
            <person name="Naramoto S."/>
            <person name="Nishitani K."/>
            <person name="Ohtani M."/>
            <person name="Okamoto T."/>
            <person name="Okumura M."/>
            <person name="Phillips J."/>
            <person name="Pollak B."/>
            <person name="Reinders A."/>
            <person name="Rovekamp M."/>
            <person name="Sano R."/>
            <person name="Sawa S."/>
            <person name="Schmid M.W."/>
            <person name="Shirakawa M."/>
            <person name="Solano R."/>
            <person name="Spunde A."/>
            <person name="Suetsugu N."/>
            <person name="Sugano S."/>
            <person name="Sugiyama A."/>
            <person name="Sun R."/>
            <person name="Suzuki Y."/>
            <person name="Takenaka M."/>
            <person name="Takezawa D."/>
            <person name="Tomogane H."/>
            <person name="Tsuzuki M."/>
            <person name="Ueda T."/>
            <person name="Umeda M."/>
            <person name="Ward J.M."/>
            <person name="Watanabe Y."/>
            <person name="Yazaki K."/>
            <person name="Yokoyama R."/>
            <person name="Yoshitake Y."/>
            <person name="Yotsui I."/>
            <person name="Zachgo S."/>
            <person name="Schmutz J."/>
        </authorList>
    </citation>
    <scope>NUCLEOTIDE SEQUENCE [LARGE SCALE GENOMIC DNA]</scope>
    <source>
        <strain evidence="2">Tak-1</strain>
    </source>
</reference>
<name>A0A2R6XLC9_MARPO</name>
<protein>
    <submittedName>
        <fullName evidence="1">Uncharacterized protein</fullName>
    </submittedName>
</protein>
<sequence>MVWHIFTHGMVGRPRLEKGLSSFLPTVTLRTNNLVDLTQYLQRPQSCPLVSKILSVVASFRGQISNQPVGHLWPRSPLHAMERRAAFSAECFGQINFPRAVVASSSDSGKVMSCLCGLSGRRGFMAPSYICRLSLKIMLFFPLGDLPIWVPSNSEEYLR</sequence>
<proteinExistence type="predicted"/>
<dbReference type="Gramene" id="Mp7g13610.1">
    <property type="protein sequence ID" value="Mp7g13610.1.cds"/>
    <property type="gene ID" value="Mp7g13610"/>
</dbReference>
<evidence type="ECO:0000313" key="2">
    <source>
        <dbReference type="Proteomes" id="UP000244005"/>
    </source>
</evidence>
<organism evidence="1 2">
    <name type="scientific">Marchantia polymorpha</name>
    <name type="common">Common liverwort</name>
    <name type="synonym">Marchantia aquatica</name>
    <dbReference type="NCBI Taxonomy" id="3197"/>
    <lineage>
        <taxon>Eukaryota</taxon>
        <taxon>Viridiplantae</taxon>
        <taxon>Streptophyta</taxon>
        <taxon>Embryophyta</taxon>
        <taxon>Marchantiophyta</taxon>
        <taxon>Marchantiopsida</taxon>
        <taxon>Marchantiidae</taxon>
        <taxon>Marchantiales</taxon>
        <taxon>Marchantiaceae</taxon>
        <taxon>Marchantia</taxon>
    </lineage>
</organism>
<evidence type="ECO:0000313" key="1">
    <source>
        <dbReference type="EMBL" id="PTQ46924.1"/>
    </source>
</evidence>
<dbReference type="AlphaFoldDB" id="A0A2R6XLC9"/>
<keyword evidence="2" id="KW-1185">Reference proteome</keyword>